<feature type="transmembrane region" description="Helical" evidence="7">
    <location>
        <begin position="29"/>
        <end position="51"/>
    </location>
</feature>
<keyword evidence="9" id="KW-1185">Reference proteome</keyword>
<keyword evidence="4 7" id="KW-0812">Transmembrane</keyword>
<feature type="transmembrane region" description="Helical" evidence="7">
    <location>
        <begin position="164"/>
        <end position="189"/>
    </location>
</feature>
<feature type="transmembrane region" description="Helical" evidence="7">
    <location>
        <begin position="231"/>
        <end position="252"/>
    </location>
</feature>
<dbReference type="InterPro" id="IPR036259">
    <property type="entry name" value="MFS_trans_sf"/>
</dbReference>
<evidence type="ECO:0000313" key="8">
    <source>
        <dbReference type="EMBL" id="CAG5111025.1"/>
    </source>
</evidence>
<keyword evidence="3 7" id="KW-0813">Transport</keyword>
<name>A0ABN7T031_OIKDI</name>
<dbReference type="EMBL" id="OU015567">
    <property type="protein sequence ID" value="CAG5111025.1"/>
    <property type="molecule type" value="Genomic_DNA"/>
</dbReference>
<dbReference type="Proteomes" id="UP001158576">
    <property type="component" value="Chromosome 2"/>
</dbReference>
<comment type="caution">
    <text evidence="7">Lacks conserved residue(s) required for the propagation of feature annotation.</text>
</comment>
<comment type="function">
    <text evidence="7">May be involved in iron transport and iron homeostasis.</text>
</comment>
<evidence type="ECO:0000313" key="9">
    <source>
        <dbReference type="Proteomes" id="UP001158576"/>
    </source>
</evidence>
<evidence type="ECO:0000256" key="3">
    <source>
        <dbReference type="ARBA" id="ARBA00022448"/>
    </source>
</evidence>
<comment type="similarity">
    <text evidence="2 7">Belongs to the ferroportin (FP) (TC 2.A.100) family. SLC40A subfamily.</text>
</comment>
<evidence type="ECO:0000256" key="2">
    <source>
        <dbReference type="ARBA" id="ARBA00006279"/>
    </source>
</evidence>
<evidence type="ECO:0000256" key="7">
    <source>
        <dbReference type="RuleBase" id="RU365065"/>
    </source>
</evidence>
<dbReference type="SUPFAM" id="SSF103473">
    <property type="entry name" value="MFS general substrate transporter"/>
    <property type="match status" value="1"/>
</dbReference>
<evidence type="ECO:0000256" key="5">
    <source>
        <dbReference type="ARBA" id="ARBA00022989"/>
    </source>
</evidence>
<protein>
    <recommendedName>
        <fullName evidence="7">Solute carrier family 40 member</fullName>
    </recommendedName>
</protein>
<evidence type="ECO:0000256" key="6">
    <source>
        <dbReference type="ARBA" id="ARBA00023136"/>
    </source>
</evidence>
<keyword evidence="5 7" id="KW-1133">Transmembrane helix</keyword>
<feature type="transmembrane region" description="Helical" evidence="7">
    <location>
        <begin position="273"/>
        <end position="293"/>
    </location>
</feature>
<feature type="transmembrane region" description="Helical" evidence="7">
    <location>
        <begin position="138"/>
        <end position="157"/>
    </location>
</feature>
<keyword evidence="6 7" id="KW-0472">Membrane</keyword>
<dbReference type="PANTHER" id="PTHR11660">
    <property type="entry name" value="SOLUTE CARRIER FAMILY 40 MEMBER"/>
    <property type="match status" value="1"/>
</dbReference>
<reference evidence="8 9" key="1">
    <citation type="submission" date="2021-04" db="EMBL/GenBank/DDBJ databases">
        <authorList>
            <person name="Bliznina A."/>
        </authorList>
    </citation>
    <scope>NUCLEOTIDE SEQUENCE [LARGE SCALE GENOMIC DNA]</scope>
</reference>
<dbReference type="Pfam" id="PF06963">
    <property type="entry name" value="FPN1"/>
    <property type="match status" value="1"/>
</dbReference>
<organism evidence="8 9">
    <name type="scientific">Oikopleura dioica</name>
    <name type="common">Tunicate</name>
    <dbReference type="NCBI Taxonomy" id="34765"/>
    <lineage>
        <taxon>Eukaryota</taxon>
        <taxon>Metazoa</taxon>
        <taxon>Chordata</taxon>
        <taxon>Tunicata</taxon>
        <taxon>Appendicularia</taxon>
        <taxon>Copelata</taxon>
        <taxon>Oikopleuridae</taxon>
        <taxon>Oikopleura</taxon>
    </lineage>
</organism>
<proteinExistence type="inferred from homology"/>
<accession>A0ABN7T031</accession>
<evidence type="ECO:0000256" key="1">
    <source>
        <dbReference type="ARBA" id="ARBA00004141"/>
    </source>
</evidence>
<comment type="subcellular location">
    <subcellularLocation>
        <location evidence="1 7">Membrane</location>
        <topology evidence="1 7">Multi-pass membrane protein</topology>
    </subcellularLocation>
</comment>
<feature type="transmembrane region" description="Helical" evidence="7">
    <location>
        <begin position="299"/>
        <end position="323"/>
    </location>
</feature>
<sequence>MNAWMRSIDQATMVLSTALSGFSISFDQAWGAVAVASFNILAMIIQAICLVKTHKLIPALSEKRKAKKEALESDSDSCGGKIKKIKEAFKTFFGGWVLLFTSKVAIPGLALATLYVNILGLSFPLQGYGRENCLSEATISIIYIGSAVSGFLAPISFPFLKRTLGLLGTACAGAIWQLIFVGLGIYGLFAQGSPYFLANENECLDDLVTDEEIFSSYWIRCPPGVNLPESFISIGVIFSSAVAQRWGLWIFDMSVTQMFQENVDAEKRNRTSAGHYSLCSVFEFSMYGLALAWGSSCLFGNAILVSSGLVVCGYSMFLIWALLTSRKKTKQFQFTEF</sequence>
<feature type="transmembrane region" description="Helical" evidence="7">
    <location>
        <begin position="91"/>
        <end position="118"/>
    </location>
</feature>
<keyword evidence="7" id="KW-0406">Ion transport</keyword>
<dbReference type="InterPro" id="IPR009716">
    <property type="entry name" value="Ferroportin-1"/>
</dbReference>
<dbReference type="PANTHER" id="PTHR11660:SF57">
    <property type="entry name" value="SOLUTE CARRIER FAMILY 40 MEMBER"/>
    <property type="match status" value="1"/>
</dbReference>
<evidence type="ECO:0000256" key="4">
    <source>
        <dbReference type="ARBA" id="ARBA00022692"/>
    </source>
</evidence>
<gene>
    <name evidence="8" type="ORF">OKIOD_LOCUS14126</name>
</gene>